<dbReference type="SMART" id="SM00274">
    <property type="entry name" value="FOLN"/>
    <property type="match status" value="4"/>
</dbReference>
<keyword evidence="8" id="KW-0732">Signal</keyword>
<dbReference type="InterPro" id="IPR001791">
    <property type="entry name" value="Laminin_G"/>
</dbReference>
<keyword evidence="7" id="KW-0853">WD repeat</keyword>
<protein>
    <submittedName>
        <fullName evidence="11">Uncharacterized protein</fullName>
    </submittedName>
</protein>
<feature type="domain" description="EGF-like" evidence="10">
    <location>
        <begin position="1018"/>
        <end position="1054"/>
    </location>
</feature>
<feature type="chain" id="PRO_5032803366" evidence="8">
    <location>
        <begin position="23"/>
        <end position="1907"/>
    </location>
</feature>
<feature type="signal peptide" evidence="8">
    <location>
        <begin position="1"/>
        <end position="22"/>
    </location>
</feature>
<proteinExistence type="predicted"/>
<dbReference type="InterPro" id="IPR051022">
    <property type="entry name" value="Notch_Cell-Fate_Det"/>
</dbReference>
<dbReference type="InterPro" id="IPR013320">
    <property type="entry name" value="ConA-like_dom_sf"/>
</dbReference>
<name>A0A818GZZ8_9BILA</name>
<dbReference type="GO" id="GO:0005509">
    <property type="term" value="F:calcium ion binding"/>
    <property type="evidence" value="ECO:0007669"/>
    <property type="project" value="InterPro"/>
</dbReference>
<dbReference type="GO" id="GO:0030154">
    <property type="term" value="P:cell differentiation"/>
    <property type="evidence" value="ECO:0007669"/>
    <property type="project" value="UniProtKB-KW"/>
</dbReference>
<reference evidence="11" key="1">
    <citation type="submission" date="2021-02" db="EMBL/GenBank/DDBJ databases">
        <authorList>
            <person name="Nowell W R."/>
        </authorList>
    </citation>
    <scope>NUCLEOTIDE SEQUENCE</scope>
</reference>
<feature type="domain" description="EGF-like" evidence="10">
    <location>
        <begin position="1056"/>
        <end position="1091"/>
    </location>
</feature>
<dbReference type="InterPro" id="IPR000152">
    <property type="entry name" value="EGF-type_Asp/Asn_hydroxyl_site"/>
</dbReference>
<keyword evidence="1 5" id="KW-0245">EGF-like domain</keyword>
<dbReference type="EMBL" id="CAJOAY010000035">
    <property type="protein sequence ID" value="CAF3500164.1"/>
    <property type="molecule type" value="Genomic_DNA"/>
</dbReference>
<evidence type="ECO:0000256" key="5">
    <source>
        <dbReference type="PROSITE-ProRule" id="PRU00076"/>
    </source>
</evidence>
<accession>A0A818GZZ8</accession>
<dbReference type="Gene3D" id="2.130.10.10">
    <property type="entry name" value="YVTN repeat-like/Quinoprotein amine dehydrogenase"/>
    <property type="match status" value="2"/>
</dbReference>
<dbReference type="SMART" id="SM00320">
    <property type="entry name" value="WD40"/>
    <property type="match status" value="5"/>
</dbReference>
<evidence type="ECO:0000313" key="12">
    <source>
        <dbReference type="Proteomes" id="UP000663881"/>
    </source>
</evidence>
<evidence type="ECO:0000256" key="4">
    <source>
        <dbReference type="ARBA" id="ARBA00023157"/>
    </source>
</evidence>
<evidence type="ECO:0000256" key="2">
    <source>
        <dbReference type="ARBA" id="ARBA00022737"/>
    </source>
</evidence>
<dbReference type="InterPro" id="IPR003645">
    <property type="entry name" value="Fol_N"/>
</dbReference>
<feature type="domain" description="EGF-like" evidence="10">
    <location>
        <begin position="1130"/>
        <end position="1167"/>
    </location>
</feature>
<dbReference type="SUPFAM" id="SSF50998">
    <property type="entry name" value="Quinoprotein alcohol dehydrogenase-like"/>
    <property type="match status" value="1"/>
</dbReference>
<feature type="domain" description="EGF-like" evidence="10">
    <location>
        <begin position="1206"/>
        <end position="1242"/>
    </location>
</feature>
<dbReference type="CDD" id="cd00054">
    <property type="entry name" value="EGF_CA"/>
    <property type="match status" value="4"/>
</dbReference>
<feature type="disulfide bond" evidence="5">
    <location>
        <begin position="1232"/>
        <end position="1241"/>
    </location>
</feature>
<dbReference type="PROSITE" id="PS50026">
    <property type="entry name" value="EGF_3"/>
    <property type="match status" value="6"/>
</dbReference>
<dbReference type="PROSITE" id="PS00010">
    <property type="entry name" value="ASX_HYDROXYL"/>
    <property type="match status" value="1"/>
</dbReference>
<dbReference type="SUPFAM" id="SSF57196">
    <property type="entry name" value="EGF/Laminin"/>
    <property type="match status" value="2"/>
</dbReference>
<dbReference type="InterPro" id="IPR015943">
    <property type="entry name" value="WD40/YVTN_repeat-like_dom_sf"/>
</dbReference>
<keyword evidence="4 5" id="KW-1015">Disulfide bond</keyword>
<dbReference type="PROSITE" id="PS50025">
    <property type="entry name" value="LAM_G_DOMAIN"/>
    <property type="match status" value="3"/>
</dbReference>
<evidence type="ECO:0000259" key="10">
    <source>
        <dbReference type="PROSITE" id="PS50026"/>
    </source>
</evidence>
<feature type="domain" description="EGF-like" evidence="10">
    <location>
        <begin position="975"/>
        <end position="1014"/>
    </location>
</feature>
<dbReference type="InterPro" id="IPR011047">
    <property type="entry name" value="Quinoprotein_ADH-like_sf"/>
</dbReference>
<evidence type="ECO:0000313" key="11">
    <source>
        <dbReference type="EMBL" id="CAF3500164.1"/>
    </source>
</evidence>
<evidence type="ECO:0000256" key="1">
    <source>
        <dbReference type="ARBA" id="ARBA00022536"/>
    </source>
</evidence>
<evidence type="ECO:0000259" key="9">
    <source>
        <dbReference type="PROSITE" id="PS50025"/>
    </source>
</evidence>
<organism evidence="11 12">
    <name type="scientific">Adineta steineri</name>
    <dbReference type="NCBI Taxonomy" id="433720"/>
    <lineage>
        <taxon>Eukaryota</taxon>
        <taxon>Metazoa</taxon>
        <taxon>Spiralia</taxon>
        <taxon>Gnathifera</taxon>
        <taxon>Rotifera</taxon>
        <taxon>Eurotatoria</taxon>
        <taxon>Bdelloidea</taxon>
        <taxon>Adinetida</taxon>
        <taxon>Adinetidae</taxon>
        <taxon>Adineta</taxon>
    </lineage>
</organism>
<dbReference type="CDD" id="cd00110">
    <property type="entry name" value="LamG"/>
    <property type="match status" value="4"/>
</dbReference>
<dbReference type="SMART" id="SM00179">
    <property type="entry name" value="EGF_CA"/>
    <property type="match status" value="5"/>
</dbReference>
<dbReference type="InterPro" id="IPR000742">
    <property type="entry name" value="EGF"/>
</dbReference>
<dbReference type="InterPro" id="IPR001680">
    <property type="entry name" value="WD40_rpt"/>
</dbReference>
<feature type="disulfide bond" evidence="5">
    <location>
        <begin position="1004"/>
        <end position="1013"/>
    </location>
</feature>
<keyword evidence="2" id="KW-0677">Repeat</keyword>
<dbReference type="Gene3D" id="2.10.25.10">
    <property type="entry name" value="Laminin"/>
    <property type="match status" value="6"/>
</dbReference>
<comment type="caution">
    <text evidence="5">Lacks conserved residue(s) required for the propagation of feature annotation.</text>
</comment>
<feature type="disulfide bond" evidence="5">
    <location>
        <begin position="1118"/>
        <end position="1127"/>
    </location>
</feature>
<dbReference type="PROSITE" id="PS50082">
    <property type="entry name" value="WD_REPEATS_2"/>
    <property type="match status" value="2"/>
</dbReference>
<dbReference type="Pfam" id="PF02210">
    <property type="entry name" value="Laminin_G_2"/>
    <property type="match status" value="3"/>
</dbReference>
<feature type="repeat" description="WD" evidence="7">
    <location>
        <begin position="1826"/>
        <end position="1866"/>
    </location>
</feature>
<feature type="domain" description="Laminin G" evidence="9">
    <location>
        <begin position="412"/>
        <end position="582"/>
    </location>
</feature>
<gene>
    <name evidence="11" type="ORF">OKA104_LOCUS1451</name>
</gene>
<feature type="domain" description="Laminin G" evidence="9">
    <location>
        <begin position="247"/>
        <end position="396"/>
    </location>
</feature>
<comment type="caution">
    <text evidence="11">The sequence shown here is derived from an EMBL/GenBank/DDBJ whole genome shotgun (WGS) entry which is preliminary data.</text>
</comment>
<evidence type="ECO:0000256" key="7">
    <source>
        <dbReference type="PROSITE-ProRule" id="PRU00221"/>
    </source>
</evidence>
<dbReference type="Proteomes" id="UP000663881">
    <property type="component" value="Unassembled WGS sequence"/>
</dbReference>
<feature type="disulfide bond" evidence="5">
    <location>
        <begin position="1097"/>
        <end position="1107"/>
    </location>
</feature>
<evidence type="ECO:0000256" key="3">
    <source>
        <dbReference type="ARBA" id="ARBA00022782"/>
    </source>
</evidence>
<dbReference type="InterPro" id="IPR009030">
    <property type="entry name" value="Growth_fac_rcpt_cys_sf"/>
</dbReference>
<dbReference type="PANTHER" id="PTHR24049">
    <property type="entry name" value="CRUMBS FAMILY MEMBER"/>
    <property type="match status" value="1"/>
</dbReference>
<dbReference type="SMART" id="SM00181">
    <property type="entry name" value="EGF"/>
    <property type="match status" value="9"/>
</dbReference>
<evidence type="ECO:0000256" key="8">
    <source>
        <dbReference type="SAM" id="SignalP"/>
    </source>
</evidence>
<evidence type="ECO:0000256" key="6">
    <source>
        <dbReference type="PROSITE-ProRule" id="PRU00122"/>
    </source>
</evidence>
<dbReference type="SMART" id="SM00282">
    <property type="entry name" value="LamG"/>
    <property type="match status" value="5"/>
</dbReference>
<dbReference type="GO" id="GO:0007157">
    <property type="term" value="P:heterophilic cell-cell adhesion via plasma membrane cell adhesion molecules"/>
    <property type="evidence" value="ECO:0007669"/>
    <property type="project" value="TreeGrafter"/>
</dbReference>
<dbReference type="GO" id="GO:0005886">
    <property type="term" value="C:plasma membrane"/>
    <property type="evidence" value="ECO:0007669"/>
    <property type="project" value="TreeGrafter"/>
</dbReference>
<feature type="disulfide bond" evidence="5">
    <location>
        <begin position="1044"/>
        <end position="1053"/>
    </location>
</feature>
<dbReference type="SUPFAM" id="SSF49899">
    <property type="entry name" value="Concanavalin A-like lectins/glucanases"/>
    <property type="match status" value="5"/>
</dbReference>
<dbReference type="PROSITE" id="PS01186">
    <property type="entry name" value="EGF_2"/>
    <property type="match status" value="5"/>
</dbReference>
<dbReference type="SUPFAM" id="SSF57184">
    <property type="entry name" value="Growth factor receptor domain"/>
    <property type="match status" value="1"/>
</dbReference>
<keyword evidence="3" id="KW-0221">Differentiation</keyword>
<dbReference type="InterPro" id="IPR001881">
    <property type="entry name" value="EGF-like_Ca-bd_dom"/>
</dbReference>
<feature type="disulfide bond" evidence="5">
    <location>
        <begin position="1081"/>
        <end position="1090"/>
    </location>
</feature>
<sequence length="1907" mass="213522">MRFTNKILLTIIILFSIQSYFCEQDSKLLNHDIINYNNNQTLTLDNIFTENSLNINSSIPKTIIEYSSIINKHTKYITDEEDYTSNESIGFSIYTTQQIITILAGFTSENIDYIFNIENGRPKIIFSREKLSNLILTTKNESELINNEQWHRLSVERTNQKLRFILDNIEQSNIDLPDEWQTKTNIFIGSELIPAPNNDFNGKIGDIRVININRSLTLDKEDYSNTTDENLIDSITIINNQSELIQTIAFLPNNNNEIILSSPNNSSFETLSFSFRTFSNASTLVQFEDVNINIDNDGYLTLAVENRQTQRIFSSNEQNPINDGNLYFVQLELNNRTLEVWMDINKKIFIELSSSFFIITNFTFGLHNEFIGCIENITYNQQVLIFQHLPLNRQQCSSNNIILKSIHDIYIDQIISFEEYDRPLVINLDNPEIFYIFAFSFYTQESNSIICSLADKTYDNIITLSVHHEHLVLTYNNKQSKRIEMSMNNSINDRNEHKLVVRLINTDKLIFELDGYRIIENILNIFYINTIYIGKLDGFIKEQYSDLDGENFIGCIKDIILNGKSLVKLEHIYRSSRLGNICRITNHERKNVISYISSDISFSIRDDHDIIELEMPYNDEFYHCQLSIKTRTLNGVILSMYSNDDDYGLILFLNNGKLHLKYHSITDTISQFIFNDNQTINDGQKHDIFISRQLSKLTSYKNMFIDIDQRSTEISFSSSSSLLVFDIIIIGGSHREMSTNVFIGCFSNITYNHHPLLPEGIVKFDRYDCFYDQDSICDRQIPCNNIQPLQFCGQIDCSLVCIPSSIDNTNKKGLLRYFSDIEQGEYEQIYLTIFTTTGNSTLFVTSNGSTQVSIILQDYYPRLIIQNGGIIYTYDFPGRVRNDQWHILQCQKTLNTIDLTFDDETRHYTNVTEHFTLFTDNLIYICGGNFNGYIQDIILTADSHYENLIQNSIHNSGLIDYDASVTWNNRANIPEWTPCERIQCLNGGYCIQPATQTTLAYCHCPSQYTGYRCEQGVTVDPCLNYQCGHGTCNKDRSNQPYCSCYEGYGGSRCETQIDPCAKANCNYGRCEVVRSAPVCRCYQGHTGRDCLTVLDACARVSCNYGTCINEGTSYRCECHGGYEGPACDRQIDPCASFVCYNGGVCNSQYNSQPSCQCALGYRGVNCYEAEVIDPCSRYDCYGGTCTNERGAARCICPPGRAGTRCQDDICTIYPCANSGQCIPEGGSRRCICMSPYYGDDCREAQRTNPCDNIYCGFGQCHEGYCECHGGYSGPRCDVAPDLCAGVNCNQGTCFEGRCTCLEGYTGTYCETLITTSPPVPAVPQTPLRPLLTPQTVGLVGPKKGQLIDYGRLLGARAGPIGWLLAPLAGLLLIPLALAFAARKCTQGACLPGGGRYIPVTTGTTGATQTDNGGAGNRVTRDLQLIDQRDANLAKAANETETTRIEQTREIVREYGGMEAAAGALTTYPTMSSRYGDFARENQQQQQQTSSGYSQQHIIETDYHPPPVADFGYGRGGATEGYRDTFESWETTGAASGGYSMNTMFADGGLQTDYELSNINSVSMTPNGKYAIVGQSQGPPQIWDAINGQLVSSMQGTSTNCSKVALACSGTLLVGLASDGVDSQPSILQIWDVNTGKPVQLTHQIKCATFALSNNSSNLIMAGNQKYGRGISVGILDLNNSELTKEIKSDTNQSYGGTPSYVTLTPDERYAIVGCTSGSTTNYVVFDLTTQQELVQPSTIIMDCEPKCSLVLNNEQMLTGTRNGQVILWDIPTCQRLHTLNDNGQSAHRDRITDIKLSPDRSCVVTASADGTGKVWDTNSKELISRLIGHKREITCVCVSTNQLVATGSKDQNICLWRMQTGQTASTMPVAMTPLDIHMAAHNRTIVAIGDKDGERQLLMLRVVSIQR</sequence>
<feature type="domain" description="EGF-like" evidence="10">
    <location>
        <begin position="1093"/>
        <end position="1128"/>
    </location>
</feature>
<dbReference type="Gene3D" id="2.60.120.200">
    <property type="match status" value="5"/>
</dbReference>
<dbReference type="PROSITE" id="PS50294">
    <property type="entry name" value="WD_REPEATS_REGION"/>
    <property type="match status" value="2"/>
</dbReference>
<feature type="disulfide bond" evidence="5">
    <location>
        <begin position="1157"/>
        <end position="1166"/>
    </location>
</feature>
<dbReference type="PROSITE" id="PS00022">
    <property type="entry name" value="EGF_1"/>
    <property type="match status" value="6"/>
</dbReference>
<feature type="repeat" description="WD" evidence="7">
    <location>
        <begin position="1784"/>
        <end position="1825"/>
    </location>
</feature>
<feature type="disulfide bond" evidence="5">
    <location>
        <begin position="1022"/>
        <end position="1032"/>
    </location>
</feature>
<dbReference type="Pfam" id="PF00400">
    <property type="entry name" value="WD40"/>
    <property type="match status" value="2"/>
</dbReference>
<feature type="disulfide bond" evidence="5">
    <location>
        <begin position="1060"/>
        <end position="1070"/>
    </location>
</feature>
<feature type="disulfide bond" evidence="6">
    <location>
        <begin position="555"/>
        <end position="582"/>
    </location>
</feature>
<feature type="domain" description="Laminin G" evidence="9">
    <location>
        <begin position="599"/>
        <end position="777"/>
    </location>
</feature>
<dbReference type="GO" id="GO:0032991">
    <property type="term" value="C:protein-containing complex"/>
    <property type="evidence" value="ECO:0007669"/>
    <property type="project" value="TreeGrafter"/>
</dbReference>
<dbReference type="GO" id="GO:0045197">
    <property type="term" value="P:establishment or maintenance of epithelial cell apical/basal polarity"/>
    <property type="evidence" value="ECO:0007669"/>
    <property type="project" value="TreeGrafter"/>
</dbReference>